<reference evidence="4" key="1">
    <citation type="submission" date="2020-05" db="EMBL/GenBank/DDBJ databases">
        <title>Phylogenomic resolution of chytrid fungi.</title>
        <authorList>
            <person name="Stajich J.E."/>
            <person name="Amses K."/>
            <person name="Simmons R."/>
            <person name="Seto K."/>
            <person name="Myers J."/>
            <person name="Bonds A."/>
            <person name="Quandt C.A."/>
            <person name="Barry K."/>
            <person name="Liu P."/>
            <person name="Grigoriev I."/>
            <person name="Longcore J.E."/>
            <person name="James T.Y."/>
        </authorList>
    </citation>
    <scope>NUCLEOTIDE SEQUENCE</scope>
    <source>
        <strain evidence="4">JEL0318</strain>
    </source>
</reference>
<evidence type="ECO:0000256" key="2">
    <source>
        <dbReference type="SAM" id="MobiDB-lite"/>
    </source>
</evidence>
<dbReference type="InterPro" id="IPR032852">
    <property type="entry name" value="ALKBH2"/>
</dbReference>
<dbReference type="InterPro" id="IPR037151">
    <property type="entry name" value="AlkB-like_sf"/>
</dbReference>
<dbReference type="PROSITE" id="PS51471">
    <property type="entry name" value="FE2OG_OXY"/>
    <property type="match status" value="1"/>
</dbReference>
<dbReference type="EMBL" id="JADGJD010002522">
    <property type="protein sequence ID" value="KAJ3032010.1"/>
    <property type="molecule type" value="Genomic_DNA"/>
</dbReference>
<comment type="caution">
    <text evidence="4">The sequence shown here is derived from an EMBL/GenBank/DDBJ whole genome shotgun (WGS) entry which is preliminary data.</text>
</comment>
<accession>A0AAD5S262</accession>
<dbReference type="InterPro" id="IPR005123">
    <property type="entry name" value="Oxoglu/Fe-dep_dioxygenase_dom"/>
</dbReference>
<dbReference type="PANTHER" id="PTHR31573">
    <property type="entry name" value="ALPHA-KETOGLUTARATE-DEPENDENT DIOXYGENASE ALKB HOMOLOG 2"/>
    <property type="match status" value="1"/>
</dbReference>
<organism evidence="4 5">
    <name type="scientific">Rhizophlyctis rosea</name>
    <dbReference type="NCBI Taxonomy" id="64517"/>
    <lineage>
        <taxon>Eukaryota</taxon>
        <taxon>Fungi</taxon>
        <taxon>Fungi incertae sedis</taxon>
        <taxon>Chytridiomycota</taxon>
        <taxon>Chytridiomycota incertae sedis</taxon>
        <taxon>Chytridiomycetes</taxon>
        <taxon>Rhizophlyctidales</taxon>
        <taxon>Rhizophlyctidaceae</taxon>
        <taxon>Rhizophlyctis</taxon>
    </lineage>
</organism>
<feature type="binding site" evidence="1">
    <location>
        <position position="177"/>
    </location>
    <ligand>
        <name>2-oxoglutarate</name>
        <dbReference type="ChEBI" id="CHEBI:16810"/>
    </ligand>
</feature>
<dbReference type="Pfam" id="PF13532">
    <property type="entry name" value="2OG-FeII_Oxy_2"/>
    <property type="match status" value="1"/>
</dbReference>
<dbReference type="Gene3D" id="2.60.120.590">
    <property type="entry name" value="Alpha-ketoglutarate-dependent dioxygenase AlkB-like"/>
    <property type="match status" value="1"/>
</dbReference>
<dbReference type="GO" id="GO:0051747">
    <property type="term" value="F:cytosine C-5 DNA demethylase activity"/>
    <property type="evidence" value="ECO:0007669"/>
    <property type="project" value="TreeGrafter"/>
</dbReference>
<feature type="non-terminal residue" evidence="4">
    <location>
        <position position="253"/>
    </location>
</feature>
<name>A0AAD5S262_9FUNG</name>
<proteinExistence type="predicted"/>
<keyword evidence="5" id="KW-1185">Reference proteome</keyword>
<feature type="binding site" evidence="1">
    <location>
        <position position="192"/>
    </location>
    <ligand>
        <name>substrate</name>
    </ligand>
</feature>
<evidence type="ECO:0000313" key="4">
    <source>
        <dbReference type="EMBL" id="KAJ3032010.1"/>
    </source>
</evidence>
<feature type="binding site" evidence="1">
    <location>
        <position position="189"/>
    </location>
    <ligand>
        <name>2-oxoglutarate</name>
        <dbReference type="ChEBI" id="CHEBI:16810"/>
    </ligand>
</feature>
<dbReference type="GO" id="GO:0008198">
    <property type="term" value="F:ferrous iron binding"/>
    <property type="evidence" value="ECO:0007669"/>
    <property type="project" value="TreeGrafter"/>
</dbReference>
<sequence length="253" mass="28694">MTTRTASKRKIEPKEEELAEAQLQSIPVPKKAKASPSKSDLYSATPPKPDIFDNTVHPPIPPPTFSIPAGISPHPARPIKKKPDLDLLYFKPFLTPSFSKTLYNYLLDSLPWHRVQYRTRGMEITTPRYTTVFGCDETFAPPTAYDRRPRAIPLALELLKNEVEKATNEHYTHVLVNFYSTGQDSISYHSDDESFLGPLPTIASLSLGGSRDFLMRHKEDKSKNEKFVLESGDMIVMRGKTQSQWLHAVPKRK</sequence>
<gene>
    <name evidence="4" type="ORF">HK097_005391</name>
</gene>
<dbReference type="AlphaFoldDB" id="A0AAD5S262"/>
<dbReference type="GO" id="GO:0006307">
    <property type="term" value="P:DNA alkylation repair"/>
    <property type="evidence" value="ECO:0007669"/>
    <property type="project" value="TreeGrafter"/>
</dbReference>
<evidence type="ECO:0000313" key="5">
    <source>
        <dbReference type="Proteomes" id="UP001212841"/>
    </source>
</evidence>
<dbReference type="SUPFAM" id="SSF51197">
    <property type="entry name" value="Clavaminate synthase-like"/>
    <property type="match status" value="1"/>
</dbReference>
<evidence type="ECO:0000259" key="3">
    <source>
        <dbReference type="PROSITE" id="PS51471"/>
    </source>
</evidence>
<protein>
    <recommendedName>
        <fullName evidence="3">Fe2OG dioxygenase domain-containing protein</fullName>
    </recommendedName>
</protein>
<dbReference type="PANTHER" id="PTHR31573:SF1">
    <property type="entry name" value="DNA OXIDATIVE DEMETHYLASE ALKBH2"/>
    <property type="match status" value="1"/>
</dbReference>
<feature type="binding site" evidence="1">
    <location>
        <position position="179"/>
    </location>
    <ligand>
        <name>2-oxoglutarate</name>
        <dbReference type="ChEBI" id="CHEBI:16810"/>
    </ligand>
</feature>
<evidence type="ECO:0000256" key="1">
    <source>
        <dbReference type="PIRSR" id="PIRSR632852-1"/>
    </source>
</evidence>
<feature type="domain" description="Fe2OG dioxygenase" evidence="3">
    <location>
        <begin position="170"/>
        <end position="253"/>
    </location>
</feature>
<feature type="region of interest" description="Disordered" evidence="2">
    <location>
        <begin position="1"/>
        <end position="59"/>
    </location>
</feature>
<dbReference type="Proteomes" id="UP001212841">
    <property type="component" value="Unassembled WGS sequence"/>
</dbReference>
<feature type="binding site" evidence="1">
    <location>
        <position position="247"/>
    </location>
    <ligand>
        <name>2-oxoglutarate</name>
        <dbReference type="ChEBI" id="CHEBI:16810"/>
    </ligand>
</feature>
<dbReference type="InterPro" id="IPR027450">
    <property type="entry name" value="AlkB-like"/>
</dbReference>
<dbReference type="GO" id="GO:0035516">
    <property type="term" value="F:broad specificity oxidative DNA demethylase activity"/>
    <property type="evidence" value="ECO:0007669"/>
    <property type="project" value="TreeGrafter"/>
</dbReference>